<dbReference type="Pfam" id="PF14218">
    <property type="entry name" value="COP23"/>
    <property type="match status" value="1"/>
</dbReference>
<protein>
    <submittedName>
        <fullName evidence="3">COP23 domain-containing protein</fullName>
    </submittedName>
</protein>
<feature type="compositionally biased region" description="Low complexity" evidence="1">
    <location>
        <begin position="200"/>
        <end position="218"/>
    </location>
</feature>
<feature type="signal peptide" evidence="2">
    <location>
        <begin position="1"/>
        <end position="28"/>
    </location>
</feature>
<feature type="region of interest" description="Disordered" evidence="1">
    <location>
        <begin position="180"/>
        <end position="218"/>
    </location>
</feature>
<reference evidence="3 4" key="1">
    <citation type="submission" date="2024-09" db="EMBL/GenBank/DDBJ databases">
        <title>Floridaenema gen nov. (Aerosakkonemataceae, Aerosakkonematales ord. nov., Cyanobacteria) from benthic tropical and subtropical fresh waters, with the description of four new species.</title>
        <authorList>
            <person name="Moretto J.A."/>
            <person name="Berthold D.E."/>
            <person name="Lefler F.W."/>
            <person name="Huang I.-S."/>
            <person name="Laughinghouse H. IV."/>
        </authorList>
    </citation>
    <scope>NUCLEOTIDE SEQUENCE [LARGE SCALE GENOMIC DNA]</scope>
    <source>
        <strain evidence="3 4">BLCC-F154</strain>
    </source>
</reference>
<name>A0ABV4Y6G3_9CYAN</name>
<dbReference type="InterPro" id="IPR025478">
    <property type="entry name" value="COP23"/>
</dbReference>
<gene>
    <name evidence="3" type="ORF">ACE1B6_03855</name>
</gene>
<dbReference type="RefSeq" id="WP_413255915.1">
    <property type="nucleotide sequence ID" value="NZ_JBHFNS010000018.1"/>
</dbReference>
<dbReference type="EMBL" id="JBHFNS010000018">
    <property type="protein sequence ID" value="MFB2934391.1"/>
    <property type="molecule type" value="Genomic_DNA"/>
</dbReference>
<keyword evidence="2" id="KW-0732">Signal</keyword>
<keyword evidence="4" id="KW-1185">Reference proteome</keyword>
<evidence type="ECO:0000313" key="3">
    <source>
        <dbReference type="EMBL" id="MFB2934391.1"/>
    </source>
</evidence>
<accession>A0ABV4Y6G3</accession>
<proteinExistence type="predicted"/>
<evidence type="ECO:0000256" key="2">
    <source>
        <dbReference type="SAM" id="SignalP"/>
    </source>
</evidence>
<dbReference type="Proteomes" id="UP001576776">
    <property type="component" value="Unassembled WGS sequence"/>
</dbReference>
<comment type="caution">
    <text evidence="3">The sequence shown here is derived from an EMBL/GenBank/DDBJ whole genome shotgun (WGS) entry which is preliminary data.</text>
</comment>
<feature type="compositionally biased region" description="Polar residues" evidence="1">
    <location>
        <begin position="187"/>
        <end position="199"/>
    </location>
</feature>
<feature type="chain" id="PRO_5046515390" evidence="2">
    <location>
        <begin position="29"/>
        <end position="218"/>
    </location>
</feature>
<evidence type="ECO:0000313" key="4">
    <source>
        <dbReference type="Proteomes" id="UP001576776"/>
    </source>
</evidence>
<evidence type="ECO:0000256" key="1">
    <source>
        <dbReference type="SAM" id="MobiDB-lite"/>
    </source>
</evidence>
<organism evidence="3 4">
    <name type="scientific">Floridaenema fluviatile BLCC-F154</name>
    <dbReference type="NCBI Taxonomy" id="3153640"/>
    <lineage>
        <taxon>Bacteria</taxon>
        <taxon>Bacillati</taxon>
        <taxon>Cyanobacteriota</taxon>
        <taxon>Cyanophyceae</taxon>
        <taxon>Oscillatoriophycideae</taxon>
        <taxon>Aerosakkonematales</taxon>
        <taxon>Aerosakkonemataceae</taxon>
        <taxon>Floridanema</taxon>
        <taxon>Floridanema fluviatile</taxon>
    </lineage>
</organism>
<sequence>MKFKFSIPVLVSSLALSSAAMFPTQVQAQPNNQTTVFLCLRSGGRWVTVAQRGNRPPSAPIITWKTAVAEYSQQDRCEAVSARLTNAVAQNGGRLSGLLLTSGRVNGQTVICFVNNQERCRNDNILFTLVNPRNARNSGDVLARLLRFGKYGSGASIDEAGGATDSGEGAVVSLEEAVDNAFAAGTTDESGGAQQNTPMQNPSNQPDSNSNTTDDGGL</sequence>